<evidence type="ECO:0000256" key="9">
    <source>
        <dbReference type="ARBA" id="ARBA00022801"/>
    </source>
</evidence>
<keyword evidence="10 15" id="KW-0720">Serine protease</keyword>
<organism evidence="18 19">
    <name type="scientific">Microthyrium microscopicum</name>
    <dbReference type="NCBI Taxonomy" id="703497"/>
    <lineage>
        <taxon>Eukaryota</taxon>
        <taxon>Fungi</taxon>
        <taxon>Dikarya</taxon>
        <taxon>Ascomycota</taxon>
        <taxon>Pezizomycotina</taxon>
        <taxon>Dothideomycetes</taxon>
        <taxon>Dothideomycetes incertae sedis</taxon>
        <taxon>Microthyriales</taxon>
        <taxon>Microthyriaceae</taxon>
        <taxon>Microthyrium</taxon>
    </lineage>
</organism>
<keyword evidence="14" id="KW-0325">Glycoprotein</keyword>
<dbReference type="Proteomes" id="UP000799302">
    <property type="component" value="Unassembled WGS sequence"/>
</dbReference>
<evidence type="ECO:0000259" key="17">
    <source>
        <dbReference type="PROSITE" id="PS51695"/>
    </source>
</evidence>
<keyword evidence="6 15" id="KW-0645">Protease</keyword>
<evidence type="ECO:0000256" key="4">
    <source>
        <dbReference type="ARBA" id="ARBA00012462"/>
    </source>
</evidence>
<evidence type="ECO:0000256" key="16">
    <source>
        <dbReference type="SAM" id="SignalP"/>
    </source>
</evidence>
<dbReference type="PROSITE" id="PS00138">
    <property type="entry name" value="SUBTILASE_SER"/>
    <property type="match status" value="1"/>
</dbReference>
<dbReference type="InterPro" id="IPR000209">
    <property type="entry name" value="Peptidase_S8/S53_dom"/>
</dbReference>
<dbReference type="InterPro" id="IPR050819">
    <property type="entry name" value="Tripeptidyl-peptidase_I"/>
</dbReference>
<keyword evidence="13" id="KW-0865">Zymogen</keyword>
<comment type="subcellular location">
    <subcellularLocation>
        <location evidence="3">Secreted</location>
        <location evidence="3">Extracellular space</location>
    </subcellularLocation>
</comment>
<dbReference type="GO" id="GO:0008240">
    <property type="term" value="F:tripeptidyl-peptidase activity"/>
    <property type="evidence" value="ECO:0007669"/>
    <property type="project" value="UniProtKB-EC"/>
</dbReference>
<evidence type="ECO:0000256" key="10">
    <source>
        <dbReference type="ARBA" id="ARBA00022825"/>
    </source>
</evidence>
<dbReference type="GO" id="GO:0006508">
    <property type="term" value="P:proteolysis"/>
    <property type="evidence" value="ECO:0007669"/>
    <property type="project" value="UniProtKB-KW"/>
</dbReference>
<proteinExistence type="predicted"/>
<dbReference type="InterPro" id="IPR023828">
    <property type="entry name" value="Peptidase_S8_Ser-AS"/>
</dbReference>
<keyword evidence="11 15" id="KW-0106">Calcium</keyword>
<feature type="domain" description="Peptidase S53" evidence="17">
    <location>
        <begin position="211"/>
        <end position="606"/>
    </location>
</feature>
<evidence type="ECO:0000256" key="12">
    <source>
        <dbReference type="ARBA" id="ARBA00023026"/>
    </source>
</evidence>
<dbReference type="InterPro" id="IPR030400">
    <property type="entry name" value="Sedolisin_dom"/>
</dbReference>
<feature type="binding site" evidence="15">
    <location>
        <position position="586"/>
    </location>
    <ligand>
        <name>Ca(2+)</name>
        <dbReference type="ChEBI" id="CHEBI:29108"/>
    </ligand>
</feature>
<dbReference type="PANTHER" id="PTHR14218">
    <property type="entry name" value="PROTEASE S8 TRIPEPTIDYL PEPTIDASE I CLN2"/>
    <property type="match status" value="1"/>
</dbReference>
<feature type="active site" description="Charge relay system" evidence="15">
    <location>
        <position position="523"/>
    </location>
</feature>
<dbReference type="EC" id="3.4.14.10" evidence="4"/>
<keyword evidence="8 16" id="KW-0732">Signal</keyword>
<evidence type="ECO:0000256" key="15">
    <source>
        <dbReference type="PROSITE-ProRule" id="PRU01032"/>
    </source>
</evidence>
<protein>
    <recommendedName>
        <fullName evidence="4">tripeptidyl-peptidase II</fullName>
        <ecNumber evidence="4">3.4.14.10</ecNumber>
    </recommendedName>
</protein>
<keyword evidence="9 15" id="KW-0378">Hydrolase</keyword>
<evidence type="ECO:0000313" key="19">
    <source>
        <dbReference type="Proteomes" id="UP000799302"/>
    </source>
</evidence>
<evidence type="ECO:0000256" key="3">
    <source>
        <dbReference type="ARBA" id="ARBA00004239"/>
    </source>
</evidence>
<feature type="binding site" evidence="15">
    <location>
        <position position="566"/>
    </location>
    <ligand>
        <name>Ca(2+)</name>
        <dbReference type="ChEBI" id="CHEBI:29108"/>
    </ligand>
</feature>
<dbReference type="InterPro" id="IPR015366">
    <property type="entry name" value="S53_propep"/>
</dbReference>
<accession>A0A6A6UVH4</accession>
<keyword evidence="12" id="KW-0843">Virulence</keyword>
<keyword evidence="19" id="KW-1185">Reference proteome</keyword>
<dbReference type="SMART" id="SM00944">
    <property type="entry name" value="Pro-kuma_activ"/>
    <property type="match status" value="1"/>
</dbReference>
<evidence type="ECO:0000256" key="13">
    <source>
        <dbReference type="ARBA" id="ARBA00023145"/>
    </source>
</evidence>
<evidence type="ECO:0000256" key="6">
    <source>
        <dbReference type="ARBA" id="ARBA00022670"/>
    </source>
</evidence>
<comment type="cofactor">
    <cofactor evidence="15">
        <name>Ca(2+)</name>
        <dbReference type="ChEBI" id="CHEBI:29108"/>
    </cofactor>
    <text evidence="15">Binds 1 Ca(2+) ion per subunit.</text>
</comment>
<dbReference type="GO" id="GO:0046872">
    <property type="term" value="F:metal ion binding"/>
    <property type="evidence" value="ECO:0007669"/>
    <property type="project" value="UniProtKB-UniRule"/>
</dbReference>
<sequence>MLGSWQLTFFALVVDLVSGTPVQATSAYTIRERHTLPRGWKSHLQLQIGVKQSRFDELERHLYEVSDPEHARYGQHLSSKEVTELIKPTKESLDLVYAWLKQSGISTEQLEHSPAKDWIRVSLPLKDVENLLQTKYSAYEHEDGTRLARTLGWSLPQHLHAHIDTIQPTTSFLRYKPRKSNTIGFGVEAQIPEGYVPPSDPTLSKVCNITLVTPQCFQALYKTANYEVQSDDENSIGFNNFLGEIPIRPDALEFVNKYRKDALEQANSFPQISIDGGPTQDGPLTYAQALTGISQEANLDVQAILGISSPTPVIAYSTGGEPPFIPGPLSTTNTNEPYLTWINYVLDKDDTPPVVSTSYGDDEQSVPLDYAMRVCRGFAQLGARGISLLVASGDDGVGPNGKRCKLQNTNTTGFLPGFPATCPYVTAVGATHQFQPEVAAFSGSLDANGNPIGGVYSSGGGFSNYFPKPMYQVDAVHKYIEGLGGKFNGLYNKSGRAFPDISAQGQNFAIFWNGTEERISGTSASTPLFSGIIALVNDALIAAGKPTLGFLNPWLYKKGHFGFTDITGGSAVGCDSPGFPAVKGWDAVTGFGTPVFPALVKLTGGELDKKRHK</sequence>
<evidence type="ECO:0000256" key="14">
    <source>
        <dbReference type="ARBA" id="ARBA00023180"/>
    </source>
</evidence>
<reference evidence="18" key="1">
    <citation type="journal article" date="2020" name="Stud. Mycol.">
        <title>101 Dothideomycetes genomes: a test case for predicting lifestyles and emergence of pathogens.</title>
        <authorList>
            <person name="Haridas S."/>
            <person name="Albert R."/>
            <person name="Binder M."/>
            <person name="Bloem J."/>
            <person name="Labutti K."/>
            <person name="Salamov A."/>
            <person name="Andreopoulos B."/>
            <person name="Baker S."/>
            <person name="Barry K."/>
            <person name="Bills G."/>
            <person name="Bluhm B."/>
            <person name="Cannon C."/>
            <person name="Castanera R."/>
            <person name="Culley D."/>
            <person name="Daum C."/>
            <person name="Ezra D."/>
            <person name="Gonzalez J."/>
            <person name="Henrissat B."/>
            <person name="Kuo A."/>
            <person name="Liang C."/>
            <person name="Lipzen A."/>
            <person name="Lutzoni F."/>
            <person name="Magnuson J."/>
            <person name="Mondo S."/>
            <person name="Nolan M."/>
            <person name="Ohm R."/>
            <person name="Pangilinan J."/>
            <person name="Park H.-J."/>
            <person name="Ramirez L."/>
            <person name="Alfaro M."/>
            <person name="Sun H."/>
            <person name="Tritt A."/>
            <person name="Yoshinaga Y."/>
            <person name="Zwiers L.-H."/>
            <person name="Turgeon B."/>
            <person name="Goodwin S."/>
            <person name="Spatafora J."/>
            <person name="Crous P."/>
            <person name="Grigoriev I."/>
        </authorList>
    </citation>
    <scope>NUCLEOTIDE SEQUENCE</scope>
    <source>
        <strain evidence="18">CBS 115976</strain>
    </source>
</reference>
<dbReference type="CDD" id="cd04056">
    <property type="entry name" value="Peptidases_S53"/>
    <property type="match status" value="1"/>
</dbReference>
<gene>
    <name evidence="18" type="ORF">BT63DRAFT_462561</name>
</gene>
<dbReference type="CDD" id="cd11377">
    <property type="entry name" value="Pro-peptidase_S53"/>
    <property type="match status" value="1"/>
</dbReference>
<dbReference type="InterPro" id="IPR036852">
    <property type="entry name" value="Peptidase_S8/S53_dom_sf"/>
</dbReference>
<dbReference type="Pfam" id="PF00082">
    <property type="entry name" value="Peptidase_S8"/>
    <property type="match status" value="1"/>
</dbReference>
<feature type="binding site" evidence="15">
    <location>
        <position position="565"/>
    </location>
    <ligand>
        <name>Ca(2+)</name>
        <dbReference type="ChEBI" id="CHEBI:29108"/>
    </ligand>
</feature>
<evidence type="ECO:0000256" key="5">
    <source>
        <dbReference type="ARBA" id="ARBA00022525"/>
    </source>
</evidence>
<keyword evidence="7 15" id="KW-0479">Metal-binding</keyword>
<evidence type="ECO:0000256" key="7">
    <source>
        <dbReference type="ARBA" id="ARBA00022723"/>
    </source>
</evidence>
<evidence type="ECO:0000256" key="8">
    <source>
        <dbReference type="ARBA" id="ARBA00022729"/>
    </source>
</evidence>
<dbReference type="AlphaFoldDB" id="A0A6A6UVH4"/>
<evidence type="ECO:0000256" key="1">
    <source>
        <dbReference type="ARBA" id="ARBA00001910"/>
    </source>
</evidence>
<comment type="catalytic activity">
    <reaction evidence="1">
        <text>Release of an N-terminal tripeptide from a polypeptide.</text>
        <dbReference type="EC" id="3.4.14.10"/>
    </reaction>
</comment>
<dbReference type="GO" id="GO:0004252">
    <property type="term" value="F:serine-type endopeptidase activity"/>
    <property type="evidence" value="ECO:0007669"/>
    <property type="project" value="UniProtKB-UniRule"/>
</dbReference>
<comment type="function">
    <text evidence="2">Secreted tripeptidyl-peptidase which degrades proteins at acidic pHs and is involved in virulence.</text>
</comment>
<dbReference type="GO" id="GO:0005576">
    <property type="term" value="C:extracellular region"/>
    <property type="evidence" value="ECO:0007669"/>
    <property type="project" value="UniProtKB-SubCell"/>
</dbReference>
<dbReference type="PROSITE" id="PS51695">
    <property type="entry name" value="SEDOLISIN"/>
    <property type="match status" value="1"/>
</dbReference>
<evidence type="ECO:0000256" key="11">
    <source>
        <dbReference type="ARBA" id="ARBA00022837"/>
    </source>
</evidence>
<dbReference type="FunFam" id="3.40.50.200:FF:000015">
    <property type="entry name" value="Tripeptidyl peptidase A"/>
    <property type="match status" value="1"/>
</dbReference>
<feature type="chain" id="PRO_5025367538" description="tripeptidyl-peptidase II" evidence="16">
    <location>
        <begin position="20"/>
        <end position="613"/>
    </location>
</feature>
<feature type="binding site" evidence="15">
    <location>
        <position position="584"/>
    </location>
    <ligand>
        <name>Ca(2+)</name>
        <dbReference type="ChEBI" id="CHEBI:29108"/>
    </ligand>
</feature>
<keyword evidence="5" id="KW-0964">Secreted</keyword>
<name>A0A6A6UVH4_9PEZI</name>
<evidence type="ECO:0000256" key="2">
    <source>
        <dbReference type="ARBA" id="ARBA00002451"/>
    </source>
</evidence>
<dbReference type="SUPFAM" id="SSF54897">
    <property type="entry name" value="Protease propeptides/inhibitors"/>
    <property type="match status" value="1"/>
</dbReference>
<evidence type="ECO:0000313" key="18">
    <source>
        <dbReference type="EMBL" id="KAF2675078.1"/>
    </source>
</evidence>
<feature type="signal peptide" evidence="16">
    <location>
        <begin position="1"/>
        <end position="19"/>
    </location>
</feature>
<dbReference type="PANTHER" id="PTHR14218:SF39">
    <property type="entry name" value="PEPTIDASE S53 DOMAIN-CONTAINING PROTEIN"/>
    <property type="match status" value="1"/>
</dbReference>
<feature type="active site" description="Charge relay system" evidence="15">
    <location>
        <position position="300"/>
    </location>
</feature>
<dbReference type="SUPFAM" id="SSF52743">
    <property type="entry name" value="Subtilisin-like"/>
    <property type="match status" value="1"/>
</dbReference>
<dbReference type="Gene3D" id="3.40.50.200">
    <property type="entry name" value="Peptidase S8/S53 domain"/>
    <property type="match status" value="1"/>
</dbReference>
<dbReference type="EMBL" id="MU004230">
    <property type="protein sequence ID" value="KAF2675078.1"/>
    <property type="molecule type" value="Genomic_DNA"/>
</dbReference>
<dbReference type="Pfam" id="PF09286">
    <property type="entry name" value="Pro-kuma_activ"/>
    <property type="match status" value="1"/>
</dbReference>
<feature type="active site" description="Charge relay system" evidence="15">
    <location>
        <position position="296"/>
    </location>
</feature>
<dbReference type="OrthoDB" id="409122at2759"/>